<dbReference type="PANTHER" id="PTHR33112:SF1">
    <property type="entry name" value="HETEROKARYON INCOMPATIBILITY DOMAIN-CONTAINING PROTEIN"/>
    <property type="match status" value="1"/>
</dbReference>
<comment type="caution">
    <text evidence="2">The sequence shown here is derived from an EMBL/GenBank/DDBJ whole genome shotgun (WGS) entry which is preliminary data.</text>
</comment>
<dbReference type="Pfam" id="PF06985">
    <property type="entry name" value="HET"/>
    <property type="match status" value="1"/>
</dbReference>
<sequence>MTLGFRYLWVDRYCIPQDDEQEKNHQIRNMNLVYRNSTLTVIAAAGDGPHAGLPGINDTPRSTQLKSAHIGADTIVYMANCIFSPTIKRSKWNSRAWTFQEGLLAKRRMVFTETQVYFQCQEAHCWEIIDAEPGMLEASSTLNIPGHDAGFIFFLPFHVANSDDLIFDYFGKDISFVEDALNALTGVFSHLIERAEQSVHVLSGLILDPSIFVYDTEDSWRPEESIGWELAMCYALNWEAIRGIKRRDYFPSWTWAGWTKAQADASITFQLSSPRLKPFIETRARVTVGRQVGHDIHWDTLENLDWATSDCQITAQYLRVSAWVFDAITMASSTGISLERFSRIGEDTFGLTQDVALTLPIGSKVLGLILYEEYATNWGGSRPHHRIHYIFLTLSYRKVDSNVSCPCYERIGQGYLKLSMTEIGEEERDDESGHSWDYKTSLPDLLGARQDTVHIL</sequence>
<name>A0A9P4W786_CURKU</name>
<evidence type="ECO:0000313" key="2">
    <source>
        <dbReference type="EMBL" id="KAF2996715.1"/>
    </source>
</evidence>
<dbReference type="PANTHER" id="PTHR33112">
    <property type="entry name" value="DOMAIN PROTEIN, PUTATIVE-RELATED"/>
    <property type="match status" value="1"/>
</dbReference>
<feature type="domain" description="Heterokaryon incompatibility" evidence="1">
    <location>
        <begin position="3"/>
        <end position="101"/>
    </location>
</feature>
<keyword evidence="3" id="KW-1185">Reference proteome</keyword>
<dbReference type="Proteomes" id="UP000801428">
    <property type="component" value="Unassembled WGS sequence"/>
</dbReference>
<evidence type="ECO:0000259" key="1">
    <source>
        <dbReference type="Pfam" id="PF06985"/>
    </source>
</evidence>
<dbReference type="OrthoDB" id="5428863at2759"/>
<gene>
    <name evidence="2" type="ORF">E8E13_005741</name>
</gene>
<protein>
    <recommendedName>
        <fullName evidence="1">Heterokaryon incompatibility domain-containing protein</fullName>
    </recommendedName>
</protein>
<dbReference type="AlphaFoldDB" id="A0A9P4W786"/>
<proteinExistence type="predicted"/>
<dbReference type="InterPro" id="IPR010730">
    <property type="entry name" value="HET"/>
</dbReference>
<organism evidence="2 3">
    <name type="scientific">Curvularia kusanoi</name>
    <name type="common">Cochliobolus kusanoi</name>
    <dbReference type="NCBI Taxonomy" id="90978"/>
    <lineage>
        <taxon>Eukaryota</taxon>
        <taxon>Fungi</taxon>
        <taxon>Dikarya</taxon>
        <taxon>Ascomycota</taxon>
        <taxon>Pezizomycotina</taxon>
        <taxon>Dothideomycetes</taxon>
        <taxon>Pleosporomycetidae</taxon>
        <taxon>Pleosporales</taxon>
        <taxon>Pleosporineae</taxon>
        <taxon>Pleosporaceae</taxon>
        <taxon>Curvularia</taxon>
    </lineage>
</organism>
<reference evidence="2" key="1">
    <citation type="submission" date="2019-04" db="EMBL/GenBank/DDBJ databases">
        <title>Sequencing of skin fungus with MAO and IRED activity.</title>
        <authorList>
            <person name="Marsaioli A.J."/>
            <person name="Bonatto J.M.C."/>
            <person name="Reis Junior O."/>
        </authorList>
    </citation>
    <scope>NUCLEOTIDE SEQUENCE</scope>
    <source>
        <strain evidence="2">30M1</strain>
    </source>
</reference>
<evidence type="ECO:0000313" key="3">
    <source>
        <dbReference type="Proteomes" id="UP000801428"/>
    </source>
</evidence>
<accession>A0A9P4W786</accession>
<dbReference type="EMBL" id="SWKU01000026">
    <property type="protein sequence ID" value="KAF2996715.1"/>
    <property type="molecule type" value="Genomic_DNA"/>
</dbReference>